<gene>
    <name evidence="2" type="ORF">OBBRIDRAFT_93284</name>
</gene>
<dbReference type="CDD" id="cd21449">
    <property type="entry name" value="DLC-like_SF"/>
    <property type="match status" value="1"/>
</dbReference>
<evidence type="ECO:0000313" key="3">
    <source>
        <dbReference type="Proteomes" id="UP000250043"/>
    </source>
</evidence>
<dbReference type="GO" id="GO:0045505">
    <property type="term" value="F:dynein intermediate chain binding"/>
    <property type="evidence" value="ECO:0007669"/>
    <property type="project" value="TreeGrafter"/>
</dbReference>
<dbReference type="OrthoDB" id="10260741at2759"/>
<dbReference type="AlphaFoldDB" id="A0A8E2DMP7"/>
<accession>A0A8E2DMP7</accession>
<evidence type="ECO:0000256" key="1">
    <source>
        <dbReference type="SAM" id="MobiDB-lite"/>
    </source>
</evidence>
<proteinExistence type="predicted"/>
<name>A0A8E2DMP7_9APHY</name>
<dbReference type="GO" id="GO:0005868">
    <property type="term" value="C:cytoplasmic dynein complex"/>
    <property type="evidence" value="ECO:0007669"/>
    <property type="project" value="TreeGrafter"/>
</dbReference>
<protein>
    <recommendedName>
        <fullName evidence="4">Topoisomerase I damage affected protein 2</fullName>
    </recommendedName>
</protein>
<dbReference type="EMBL" id="KV722456">
    <property type="protein sequence ID" value="OCH88288.1"/>
    <property type="molecule type" value="Genomic_DNA"/>
</dbReference>
<dbReference type="GO" id="GO:0005737">
    <property type="term" value="C:cytoplasm"/>
    <property type="evidence" value="ECO:0007669"/>
    <property type="project" value="TreeGrafter"/>
</dbReference>
<feature type="region of interest" description="Disordered" evidence="1">
    <location>
        <begin position="1"/>
        <end position="22"/>
    </location>
</feature>
<dbReference type="Pfam" id="PF03645">
    <property type="entry name" value="Tctex-1"/>
    <property type="match status" value="1"/>
</dbReference>
<dbReference type="Gene3D" id="3.30.1140.40">
    <property type="entry name" value="Tctex-1"/>
    <property type="match status" value="1"/>
</dbReference>
<dbReference type="PANTHER" id="PTHR21255">
    <property type="entry name" value="T-COMPLEX-ASSOCIATED-TESTIS-EXPRESSED 1/ DYNEIN LIGHT CHAIN"/>
    <property type="match status" value="1"/>
</dbReference>
<dbReference type="PANTHER" id="PTHR21255:SF7">
    <property type="entry name" value="DYNEIN LIGHT CHAIN TCTEX-TYPE PROTEIN 2B"/>
    <property type="match status" value="1"/>
</dbReference>
<dbReference type="InterPro" id="IPR038586">
    <property type="entry name" value="Tctex-1-like_sf"/>
</dbReference>
<reference evidence="2 3" key="1">
    <citation type="submission" date="2016-07" db="EMBL/GenBank/DDBJ databases">
        <title>Draft genome of the white-rot fungus Obba rivulosa 3A-2.</title>
        <authorList>
            <consortium name="DOE Joint Genome Institute"/>
            <person name="Miettinen O."/>
            <person name="Riley R."/>
            <person name="Acob R."/>
            <person name="Barry K."/>
            <person name="Cullen D."/>
            <person name="De Vries R."/>
            <person name="Hainaut M."/>
            <person name="Hatakka A."/>
            <person name="Henrissat B."/>
            <person name="Hilden K."/>
            <person name="Kuo R."/>
            <person name="Labutti K."/>
            <person name="Lipzen A."/>
            <person name="Makela M.R."/>
            <person name="Sandor L."/>
            <person name="Spatafora J.W."/>
            <person name="Grigoriev I.V."/>
            <person name="Hibbett D.S."/>
        </authorList>
    </citation>
    <scope>NUCLEOTIDE SEQUENCE [LARGE SCALE GENOMIC DNA]</scope>
    <source>
        <strain evidence="2 3">3A-2</strain>
    </source>
</reference>
<evidence type="ECO:0008006" key="4">
    <source>
        <dbReference type="Google" id="ProtNLM"/>
    </source>
</evidence>
<organism evidence="2 3">
    <name type="scientific">Obba rivulosa</name>
    <dbReference type="NCBI Taxonomy" id="1052685"/>
    <lineage>
        <taxon>Eukaryota</taxon>
        <taxon>Fungi</taxon>
        <taxon>Dikarya</taxon>
        <taxon>Basidiomycota</taxon>
        <taxon>Agaricomycotina</taxon>
        <taxon>Agaricomycetes</taxon>
        <taxon>Polyporales</taxon>
        <taxon>Gelatoporiaceae</taxon>
        <taxon>Obba</taxon>
    </lineage>
</organism>
<dbReference type="Proteomes" id="UP000250043">
    <property type="component" value="Unassembled WGS sequence"/>
</dbReference>
<dbReference type="InterPro" id="IPR005334">
    <property type="entry name" value="Tctex-1-like"/>
</dbReference>
<dbReference type="GO" id="GO:0007018">
    <property type="term" value="P:microtubule-based movement"/>
    <property type="evidence" value="ECO:0007669"/>
    <property type="project" value="TreeGrafter"/>
</dbReference>
<evidence type="ECO:0000313" key="2">
    <source>
        <dbReference type="EMBL" id="OCH88288.1"/>
    </source>
</evidence>
<sequence length="129" mass="14667">MMAAGIRSPPAPRSDAPSPRPTFDTDLLRAYIKKLLQTTLQTAAWPEPRERDRVKAWMKEIGERVKERMLEIEPRGFKYIVMTQINENLGQGGRADMVCHWEDSDAVAQEIYSNTSIICICVAFAVRTI</sequence>
<keyword evidence="3" id="KW-1185">Reference proteome</keyword>